<keyword evidence="1" id="KW-0732">Signal</keyword>
<name>A0A8J5N4Z9_HOMAM</name>
<sequence>MSILVFVLGVAGVTIGEGRPQQATDQEVNQQPVPGPLALINEKTIDTIFEFLPTLSASLTDQEGTPLERMNNVALSFIPLGQSAVDKAKNSKEREYRNRQQKAAERFLPPFLQALTDVINSFPPPTTFPPPQIPEFPTFDNEFVPDITIPEVKIPATKLVPEIIIPEIKTQ</sequence>
<feature type="signal peptide" evidence="1">
    <location>
        <begin position="1"/>
        <end position="18"/>
    </location>
</feature>
<dbReference type="Proteomes" id="UP000747542">
    <property type="component" value="Unassembled WGS sequence"/>
</dbReference>
<accession>A0A8J5N4Z9</accession>
<reference evidence="2" key="1">
    <citation type="journal article" date="2021" name="Sci. Adv.">
        <title>The American lobster genome reveals insights on longevity, neural, and immune adaptations.</title>
        <authorList>
            <person name="Polinski J.M."/>
            <person name="Zimin A.V."/>
            <person name="Clark K.F."/>
            <person name="Kohn A.B."/>
            <person name="Sadowski N."/>
            <person name="Timp W."/>
            <person name="Ptitsyn A."/>
            <person name="Khanna P."/>
            <person name="Romanova D.Y."/>
            <person name="Williams P."/>
            <person name="Greenwood S.J."/>
            <person name="Moroz L.L."/>
            <person name="Walt D.R."/>
            <person name="Bodnar A.G."/>
        </authorList>
    </citation>
    <scope>NUCLEOTIDE SEQUENCE</scope>
    <source>
        <strain evidence="2">GMGI-L3</strain>
    </source>
</reference>
<evidence type="ECO:0000313" key="3">
    <source>
        <dbReference type="Proteomes" id="UP000747542"/>
    </source>
</evidence>
<proteinExistence type="predicted"/>
<gene>
    <name evidence="2" type="ORF">Hamer_G023310</name>
</gene>
<dbReference type="AlphaFoldDB" id="A0A8J5N4Z9"/>
<evidence type="ECO:0000256" key="1">
    <source>
        <dbReference type="SAM" id="SignalP"/>
    </source>
</evidence>
<keyword evidence="3" id="KW-1185">Reference proteome</keyword>
<evidence type="ECO:0000313" key="2">
    <source>
        <dbReference type="EMBL" id="KAG7173497.1"/>
    </source>
</evidence>
<comment type="caution">
    <text evidence="2">The sequence shown here is derived from an EMBL/GenBank/DDBJ whole genome shotgun (WGS) entry which is preliminary data.</text>
</comment>
<protein>
    <submittedName>
        <fullName evidence="2">Uncharacterized protein</fullName>
    </submittedName>
</protein>
<feature type="chain" id="PRO_5035255473" evidence="1">
    <location>
        <begin position="19"/>
        <end position="171"/>
    </location>
</feature>
<organism evidence="2 3">
    <name type="scientific">Homarus americanus</name>
    <name type="common">American lobster</name>
    <dbReference type="NCBI Taxonomy" id="6706"/>
    <lineage>
        <taxon>Eukaryota</taxon>
        <taxon>Metazoa</taxon>
        <taxon>Ecdysozoa</taxon>
        <taxon>Arthropoda</taxon>
        <taxon>Crustacea</taxon>
        <taxon>Multicrustacea</taxon>
        <taxon>Malacostraca</taxon>
        <taxon>Eumalacostraca</taxon>
        <taxon>Eucarida</taxon>
        <taxon>Decapoda</taxon>
        <taxon>Pleocyemata</taxon>
        <taxon>Astacidea</taxon>
        <taxon>Nephropoidea</taxon>
        <taxon>Nephropidae</taxon>
        <taxon>Homarus</taxon>
    </lineage>
</organism>
<dbReference type="EMBL" id="JAHLQT010009631">
    <property type="protein sequence ID" value="KAG7173497.1"/>
    <property type="molecule type" value="Genomic_DNA"/>
</dbReference>